<comment type="caution">
    <text evidence="2">The sequence shown here is derived from an EMBL/GenBank/DDBJ whole genome shotgun (WGS) entry which is preliminary data.</text>
</comment>
<sequence>MHLTQWSPASCAVQTADIGHFLSGPPAKILSHWRKGNFIAVISEPIILEYTRVAEEISQKFPQIEITEILGLFILNSEIVDPGGLEIRKCEDLADNKFLECAIAGGKEELIEIKEEQPLNRGHYFEFLDRTFVAMEYIYQFLGCHPVLRKDITSQTQVYQIDKSGFSDIFMMLDDEKTEDLVFLRKIRVWSPHLKKEA</sequence>
<organism evidence="2">
    <name type="scientific">Desulfofervidus auxilii</name>
    <dbReference type="NCBI Taxonomy" id="1621989"/>
    <lineage>
        <taxon>Bacteria</taxon>
        <taxon>Pseudomonadati</taxon>
        <taxon>Thermodesulfobacteriota</taxon>
        <taxon>Candidatus Desulfofervidia</taxon>
        <taxon>Candidatus Desulfofervidales</taxon>
        <taxon>Candidatus Desulfofervidaceae</taxon>
        <taxon>Candidatus Desulfofervidus</taxon>
    </lineage>
</organism>
<name>A0A7C1ZSG0_DESA2</name>
<protein>
    <submittedName>
        <fullName evidence="2">PIN domain-containing protein</fullName>
    </submittedName>
</protein>
<proteinExistence type="predicted"/>
<dbReference type="Proteomes" id="UP000885738">
    <property type="component" value="Unassembled WGS sequence"/>
</dbReference>
<feature type="domain" description="PIN" evidence="1">
    <location>
        <begin position="24"/>
        <end position="108"/>
    </location>
</feature>
<dbReference type="InterPro" id="IPR002716">
    <property type="entry name" value="PIN_dom"/>
</dbReference>
<dbReference type="EMBL" id="DRIH01000091">
    <property type="protein sequence ID" value="HEC67732.1"/>
    <property type="molecule type" value="Genomic_DNA"/>
</dbReference>
<accession>A0A7C1ZSG0</accession>
<dbReference type="AlphaFoldDB" id="A0A7C1ZSG0"/>
<evidence type="ECO:0000259" key="1">
    <source>
        <dbReference type="Pfam" id="PF13470"/>
    </source>
</evidence>
<reference evidence="2" key="1">
    <citation type="journal article" date="2020" name="mSystems">
        <title>Genome- and Community-Level Interaction Insights into Carbon Utilization and Element Cycling Functions of Hydrothermarchaeota in Hydrothermal Sediment.</title>
        <authorList>
            <person name="Zhou Z."/>
            <person name="Liu Y."/>
            <person name="Xu W."/>
            <person name="Pan J."/>
            <person name="Luo Z.H."/>
            <person name="Li M."/>
        </authorList>
    </citation>
    <scope>NUCLEOTIDE SEQUENCE [LARGE SCALE GENOMIC DNA]</scope>
    <source>
        <strain evidence="2">HyVt-389</strain>
    </source>
</reference>
<gene>
    <name evidence="2" type="ORF">ENI35_02810</name>
</gene>
<evidence type="ECO:0000313" key="2">
    <source>
        <dbReference type="EMBL" id="HEC67732.1"/>
    </source>
</evidence>
<dbReference type="Pfam" id="PF13470">
    <property type="entry name" value="PIN_3"/>
    <property type="match status" value="1"/>
</dbReference>